<dbReference type="PATRIC" id="fig|641526.4.peg.273"/>
<protein>
    <submittedName>
        <fullName evidence="2">Glycosyl transferase, family 2</fullName>
    </submittedName>
</protein>
<dbReference type="Proteomes" id="UP000014962">
    <property type="component" value="Unassembled WGS sequence"/>
</dbReference>
<evidence type="ECO:0000313" key="2">
    <source>
        <dbReference type="EMBL" id="EPR74684.1"/>
    </source>
</evidence>
<dbReference type="Gene3D" id="3.90.550.10">
    <property type="entry name" value="Spore Coat Polysaccharide Biosynthesis Protein SpsA, Chain A"/>
    <property type="match status" value="1"/>
</dbReference>
<accession>S7X6L2</accession>
<dbReference type="InterPro" id="IPR029044">
    <property type="entry name" value="Nucleotide-diphossugar_trans"/>
</dbReference>
<dbReference type="CDD" id="cd00761">
    <property type="entry name" value="Glyco_tranf_GTA_type"/>
    <property type="match status" value="1"/>
</dbReference>
<dbReference type="InterPro" id="IPR001173">
    <property type="entry name" value="Glyco_trans_2-like"/>
</dbReference>
<keyword evidence="2" id="KW-0808">Transferase</keyword>
<name>S7X6L2_9FLAO</name>
<comment type="caution">
    <text evidence="2">The sequence shown here is derived from an EMBL/GenBank/DDBJ whole genome shotgun (WGS) entry which is preliminary data.</text>
</comment>
<organism evidence="2 3">
    <name type="scientific">Winogradskyella psychrotolerans RS-3</name>
    <dbReference type="NCBI Taxonomy" id="641526"/>
    <lineage>
        <taxon>Bacteria</taxon>
        <taxon>Pseudomonadati</taxon>
        <taxon>Bacteroidota</taxon>
        <taxon>Flavobacteriia</taxon>
        <taxon>Flavobacteriales</taxon>
        <taxon>Flavobacteriaceae</taxon>
        <taxon>Winogradskyella</taxon>
    </lineage>
</organism>
<dbReference type="SUPFAM" id="SSF53448">
    <property type="entry name" value="Nucleotide-diphospho-sugar transferases"/>
    <property type="match status" value="1"/>
</dbReference>
<gene>
    <name evidence="2" type="ORF">ADIWIN_0274</name>
</gene>
<proteinExistence type="predicted"/>
<dbReference type="eggNOG" id="COG1216">
    <property type="taxonomic scope" value="Bacteria"/>
</dbReference>
<dbReference type="AlphaFoldDB" id="S7X6L2"/>
<evidence type="ECO:0000259" key="1">
    <source>
        <dbReference type="Pfam" id="PF00535"/>
    </source>
</evidence>
<dbReference type="EMBL" id="ATMR01000012">
    <property type="protein sequence ID" value="EPR74684.1"/>
    <property type="molecule type" value="Genomic_DNA"/>
</dbReference>
<dbReference type="Pfam" id="PF00535">
    <property type="entry name" value="Glycos_transf_2"/>
    <property type="match status" value="1"/>
</dbReference>
<dbReference type="GO" id="GO:0016740">
    <property type="term" value="F:transferase activity"/>
    <property type="evidence" value="ECO:0007669"/>
    <property type="project" value="UniProtKB-KW"/>
</dbReference>
<reference evidence="2 3" key="1">
    <citation type="journal article" date="2013" name="Genome Announc.">
        <title>Draft Genome Sequence of Winogradskyella psychrotolerans RS-3T, Isolated from the Marine Transect of Kongsfjorden, Ny-Alesund, Svalbard, Arctic Ocean.</title>
        <authorList>
            <person name="Kumar Pinnaka A."/>
            <person name="Ara S."/>
            <person name="Singh A."/>
            <person name="Shivaji S."/>
        </authorList>
    </citation>
    <scope>NUCLEOTIDE SEQUENCE [LARGE SCALE GENOMIC DNA]</scope>
    <source>
        <strain evidence="2 3">RS-3</strain>
    </source>
</reference>
<feature type="domain" description="Glycosyltransferase 2-like" evidence="1">
    <location>
        <begin position="3"/>
        <end position="117"/>
    </location>
</feature>
<dbReference type="STRING" id="641526.ADIWIN_0274"/>
<sequence>MNLLETVKAQVLYPDEILIIDGSTNEETKHLLDNNRFTNLKYYKVTEQQRGLTKQRNFGISKLSKMIDVVCFLDDDITLDPYYFKHLIEGYKNHTNALGMGGYITNEVNWGHSNSTLDSSGYHFDGWSREEPSRYKVRKILGLEPDTLPGVLPSFSHMRPISFLPPSGKIYPVELFMGGVASYKVSIFKTLSFSTYFEGYGLYEDADFCLRLSKIGQLYVNTAAKCEHHHEAEGRPNTYKYGKMVIRNGWYIWRVKYKNPKLKARLKWHLTAFLLIKLNFIGGITSRNKNFEFQEGFGRIVGWWSLMFNKPTIER</sequence>
<keyword evidence="3" id="KW-1185">Reference proteome</keyword>
<evidence type="ECO:0000313" key="3">
    <source>
        <dbReference type="Proteomes" id="UP000014962"/>
    </source>
</evidence>